<dbReference type="Pfam" id="PF25225">
    <property type="entry name" value="DUF7843"/>
    <property type="match status" value="1"/>
</dbReference>
<feature type="chain" id="PRO_5008386438" evidence="1">
    <location>
        <begin position="27"/>
        <end position="627"/>
    </location>
</feature>
<dbReference type="Pfam" id="PF25222">
    <property type="entry name" value="DUF7840"/>
    <property type="match status" value="1"/>
</dbReference>
<evidence type="ECO:0000259" key="4">
    <source>
        <dbReference type="Pfam" id="PF25225"/>
    </source>
</evidence>
<dbReference type="InterPro" id="IPR025178">
    <property type="entry name" value="Lnb_N"/>
</dbReference>
<dbReference type="STRING" id="1821621.A8C75_00825"/>
<evidence type="ECO:0000259" key="3">
    <source>
        <dbReference type="Pfam" id="PF25222"/>
    </source>
</evidence>
<evidence type="ECO:0000256" key="1">
    <source>
        <dbReference type="SAM" id="SignalP"/>
    </source>
</evidence>
<evidence type="ECO:0000259" key="2">
    <source>
        <dbReference type="Pfam" id="PF13387"/>
    </source>
</evidence>
<feature type="domain" description="DUF7840" evidence="3">
    <location>
        <begin position="410"/>
        <end position="621"/>
    </location>
</feature>
<dbReference type="AlphaFoldDB" id="A0A1A9ETS6"/>
<dbReference type="InterPro" id="IPR057162">
    <property type="entry name" value="DUF7840"/>
</dbReference>
<keyword evidence="6" id="KW-1185">Reference proteome</keyword>
<gene>
    <name evidence="5" type="ORF">A8C75_00825</name>
</gene>
<feature type="signal peptide" evidence="1">
    <location>
        <begin position="1"/>
        <end position="26"/>
    </location>
</feature>
<feature type="domain" description="DUF7843" evidence="4">
    <location>
        <begin position="38"/>
        <end position="112"/>
    </location>
</feature>
<proteinExistence type="predicted"/>
<dbReference type="Proteomes" id="UP000078070">
    <property type="component" value="Chromosome"/>
</dbReference>
<evidence type="ECO:0000313" key="5">
    <source>
        <dbReference type="EMBL" id="ANG61140.1"/>
    </source>
</evidence>
<keyword evidence="1" id="KW-0732">Signal</keyword>
<reference evidence="5 6" key="2">
    <citation type="journal article" date="2018" name="Int. J. Syst. Evol. Microbiol.">
        <title>Marinobacterium aestuarii sp. nov., a benzene-degrading marine bacterium isolated from estuary sediment.</title>
        <authorList>
            <person name="Bae S.S."/>
            <person name="Jung J."/>
            <person name="Chung D."/>
            <person name="Baek K."/>
        </authorList>
    </citation>
    <scope>NUCLEOTIDE SEQUENCE [LARGE SCALE GENOMIC DNA]</scope>
    <source>
        <strain evidence="5 6">ST58-10</strain>
    </source>
</reference>
<sequence length="627" mass="69425">MPIPSLKLLCALAAALLLLFVAEARATVPATTQSPWLQSTWLKLLHYAPDSSSPSGYRSAIHNDAFFLSPSGATDPQAEFEATLQAFVQTPGTDVDEHAQCLFPARFIWIRQRTEPSAFAALECAAFNAWNRGNRIDSISLVYASGYLGNPASFYGHTLLKFNSASDSGQSQLLDNSLNYGAVVPPNENPLRYMYKGVFGGYIGGFSEVEYYFHSGVYGEVELRDLWEYELNLSREQVDFVVAHGWEVLRREYTYYFFRKNCAYRVAELLEIIDGLNIIPDVRFATIPQAVIQKMARGTLQGQPLIRSVRYHPSRQTRLYKRFFALEADERAAVGTAAEQPEGLQAVLDGASGLAARQRILDTLLDYYQYVRDPDEGVADSNNSHYQQVLQARFSLPPGATALPQSHQPAPHQGRNPSLLRLGVLHNSRRGNGLLLSLRPAYYDVLDSGNGHIKNSVLSMGEISAVHVDGQTELRAINLVNLESLNDSATGLPGDKGRYWKLKLGAEADNLACSRCLVVQAEGAIGTARRINRNLLLGLSVGGVAQENYQHSGHLAVKAAFFANMTLGSSYSGRLQLEQRQALDGAQRLRSGVTLELRKALDTNIDLRLQYRRDSAEETMLSLGYYF</sequence>
<dbReference type="Pfam" id="PF13387">
    <property type="entry name" value="Lnb_N"/>
    <property type="match status" value="1"/>
</dbReference>
<dbReference type="OrthoDB" id="9759948at2"/>
<evidence type="ECO:0000313" key="6">
    <source>
        <dbReference type="Proteomes" id="UP000078070"/>
    </source>
</evidence>
<accession>A0A1A9ETS6</accession>
<protein>
    <submittedName>
        <fullName evidence="5">Uncharacterized protein</fullName>
    </submittedName>
</protein>
<dbReference type="KEGG" id="mars:A8C75_00825"/>
<name>A0A1A9ETS6_9GAMM</name>
<dbReference type="RefSeq" id="WP_067376740.1">
    <property type="nucleotide sequence ID" value="NZ_CP015839.1"/>
</dbReference>
<feature type="domain" description="Lnb N-terminal periplasmic" evidence="2">
    <location>
        <begin position="127"/>
        <end position="279"/>
    </location>
</feature>
<reference evidence="6" key="1">
    <citation type="submission" date="2016-05" db="EMBL/GenBank/DDBJ databases">
        <authorList>
            <person name="Baek K."/>
            <person name="Yang S.-J."/>
        </authorList>
    </citation>
    <scope>NUCLEOTIDE SEQUENCE [LARGE SCALE GENOMIC DNA]</scope>
    <source>
        <strain evidence="6">ST58-10</strain>
    </source>
</reference>
<dbReference type="InterPro" id="IPR057165">
    <property type="entry name" value="DUF7843"/>
</dbReference>
<dbReference type="EMBL" id="CP015839">
    <property type="protein sequence ID" value="ANG61140.1"/>
    <property type="molecule type" value="Genomic_DNA"/>
</dbReference>
<organism evidence="5 6">
    <name type="scientific">Marinobacterium aestuarii</name>
    <dbReference type="NCBI Taxonomy" id="1821621"/>
    <lineage>
        <taxon>Bacteria</taxon>
        <taxon>Pseudomonadati</taxon>
        <taxon>Pseudomonadota</taxon>
        <taxon>Gammaproteobacteria</taxon>
        <taxon>Oceanospirillales</taxon>
        <taxon>Oceanospirillaceae</taxon>
        <taxon>Marinobacterium</taxon>
    </lineage>
</organism>